<dbReference type="EMBL" id="CP035493">
    <property type="protein sequence ID" value="QAY70715.1"/>
    <property type="molecule type" value="Genomic_DNA"/>
</dbReference>
<dbReference type="KEGG" id="xya:ET471_12370"/>
<sequence>MTAARILLLDEAKEDLRDLNGTARRIIAKGIEKLRTEPAQRGAPVGSRSAGNSTGLRRLVVGNREFRIVYDVRDDGTIVVVWVIERRVDDEVYRLAVSRLETYRADPQKSVILRQMLDTAWGR</sequence>
<dbReference type="SUPFAM" id="SSF143011">
    <property type="entry name" value="RelE-like"/>
    <property type="match status" value="1"/>
</dbReference>
<dbReference type="InterPro" id="IPR007712">
    <property type="entry name" value="RelE/ParE_toxin"/>
</dbReference>
<name>A0A4P6F5R0_9MICO</name>
<gene>
    <name evidence="2" type="ORF">ET471_12370</name>
</gene>
<proteinExistence type="predicted"/>
<protein>
    <submittedName>
        <fullName evidence="2">Type II toxin-antitoxin system RelE/ParE family toxin</fullName>
    </submittedName>
</protein>
<dbReference type="Proteomes" id="UP000292118">
    <property type="component" value="Chromosome"/>
</dbReference>
<dbReference type="Gene3D" id="3.30.2310.20">
    <property type="entry name" value="RelE-like"/>
    <property type="match status" value="1"/>
</dbReference>
<evidence type="ECO:0000313" key="2">
    <source>
        <dbReference type="EMBL" id="QAY70715.1"/>
    </source>
</evidence>
<accession>A0A4P6F5R0</accession>
<organism evidence="2 3">
    <name type="scientific">Xylanimonas protaetiae</name>
    <dbReference type="NCBI Taxonomy" id="2509457"/>
    <lineage>
        <taxon>Bacteria</taxon>
        <taxon>Bacillati</taxon>
        <taxon>Actinomycetota</taxon>
        <taxon>Actinomycetes</taxon>
        <taxon>Micrococcales</taxon>
        <taxon>Promicromonosporaceae</taxon>
        <taxon>Xylanimonas</taxon>
    </lineage>
</organism>
<keyword evidence="1" id="KW-1277">Toxin-antitoxin system</keyword>
<dbReference type="OrthoDB" id="3692655at2"/>
<dbReference type="InterPro" id="IPR035093">
    <property type="entry name" value="RelE/ParE_toxin_dom_sf"/>
</dbReference>
<evidence type="ECO:0000313" key="3">
    <source>
        <dbReference type="Proteomes" id="UP000292118"/>
    </source>
</evidence>
<dbReference type="RefSeq" id="WP_129188745.1">
    <property type="nucleotide sequence ID" value="NZ_CP035493.1"/>
</dbReference>
<reference evidence="2 3" key="1">
    <citation type="submission" date="2019-01" db="EMBL/GenBank/DDBJ databases">
        <title>Genome sequencing of strain FW10M-9.</title>
        <authorList>
            <person name="Heo J."/>
            <person name="Kim S.-J."/>
            <person name="Kim J.-S."/>
            <person name="Hong S.-B."/>
            <person name="Kwon S.-W."/>
        </authorList>
    </citation>
    <scope>NUCLEOTIDE SEQUENCE [LARGE SCALE GENOMIC DNA]</scope>
    <source>
        <strain evidence="2 3">FW10M-9</strain>
    </source>
</reference>
<evidence type="ECO:0000256" key="1">
    <source>
        <dbReference type="ARBA" id="ARBA00022649"/>
    </source>
</evidence>
<keyword evidence="3" id="KW-1185">Reference proteome</keyword>
<dbReference type="AlphaFoldDB" id="A0A4P6F5R0"/>
<dbReference type="Pfam" id="PF05016">
    <property type="entry name" value="ParE_toxin"/>
    <property type="match status" value="1"/>
</dbReference>